<proteinExistence type="predicted"/>
<evidence type="ECO:0000313" key="2">
    <source>
        <dbReference type="Proteomes" id="UP000037696"/>
    </source>
</evidence>
<sequence length="96" mass="10936">LVKNAFLNEDRLKRCEAKHDARRAPAREHGDSDLGWKVSAVCPTLGRRVHTYSLCGGMFVRWCSRPRFCDRDTLAWRLDNIVADFSANMSEVAVVN</sequence>
<name>A0A0M9WBD8_9EURO</name>
<comment type="caution">
    <text evidence="1">The sequence shown here is derived from an EMBL/GenBank/DDBJ whole genome shotgun (WGS) entry which is preliminary data.</text>
</comment>
<gene>
    <name evidence="1" type="ORF">ACN38_g10768</name>
</gene>
<organism evidence="1 2">
    <name type="scientific">Penicillium nordicum</name>
    <dbReference type="NCBI Taxonomy" id="229535"/>
    <lineage>
        <taxon>Eukaryota</taxon>
        <taxon>Fungi</taxon>
        <taxon>Dikarya</taxon>
        <taxon>Ascomycota</taxon>
        <taxon>Pezizomycotina</taxon>
        <taxon>Eurotiomycetes</taxon>
        <taxon>Eurotiomycetidae</taxon>
        <taxon>Eurotiales</taxon>
        <taxon>Aspergillaceae</taxon>
        <taxon>Penicillium</taxon>
    </lineage>
</organism>
<protein>
    <submittedName>
        <fullName evidence="1">Uncharacterized protein</fullName>
    </submittedName>
</protein>
<dbReference type="AlphaFoldDB" id="A0A0M9WBD8"/>
<accession>A0A0M9WBD8</accession>
<keyword evidence="2" id="KW-1185">Reference proteome</keyword>
<evidence type="ECO:0000313" key="1">
    <source>
        <dbReference type="EMBL" id="KOS38392.1"/>
    </source>
</evidence>
<feature type="non-terminal residue" evidence="1">
    <location>
        <position position="1"/>
    </location>
</feature>
<dbReference type="EMBL" id="LHQQ01000254">
    <property type="protein sequence ID" value="KOS38392.1"/>
    <property type="molecule type" value="Genomic_DNA"/>
</dbReference>
<dbReference type="Proteomes" id="UP000037696">
    <property type="component" value="Unassembled WGS sequence"/>
</dbReference>
<reference evidence="1 2" key="1">
    <citation type="submission" date="2015-08" db="EMBL/GenBank/DDBJ databases">
        <title>Genome sequencing of Penicillium nordicum.</title>
        <authorList>
            <person name="Nguyen H.D."/>
            <person name="Seifert K.A."/>
        </authorList>
    </citation>
    <scope>NUCLEOTIDE SEQUENCE [LARGE SCALE GENOMIC DNA]</scope>
    <source>
        <strain evidence="1 2">DAOMC 185683</strain>
    </source>
</reference>